<feature type="domain" description="CWH43-like N-terminal" evidence="15">
    <location>
        <begin position="37"/>
        <end position="164"/>
    </location>
</feature>
<proteinExistence type="inferred from homology"/>
<evidence type="ECO:0000256" key="6">
    <source>
        <dbReference type="ARBA" id="ARBA00022692"/>
    </source>
</evidence>
<evidence type="ECO:0000256" key="10">
    <source>
        <dbReference type="ARBA" id="ARBA00023136"/>
    </source>
</evidence>
<dbReference type="OrthoDB" id="191706at2759"/>
<dbReference type="InterPro" id="IPR019402">
    <property type="entry name" value="CWH43_N"/>
</dbReference>
<keyword evidence="10 14" id="KW-0472">Membrane</keyword>
<comment type="function">
    <text evidence="13">Modulator of macroautophagy that causes accumulation of autophagosomes under basal conditions and enhances autophagic flux. Represses cell death and promotes long-term clonogenic survival of cells grown in the absence of glucose in a macroautophagy-independent manner. May have some role in extracellular matrix engulfment or growth factor receptor recycling, both of which can modulate cell survival.</text>
</comment>
<evidence type="ECO:0000256" key="14">
    <source>
        <dbReference type="SAM" id="Phobius"/>
    </source>
</evidence>
<keyword evidence="5" id="KW-1003">Cell membrane</keyword>
<keyword evidence="8 14" id="KW-1133">Transmembrane helix</keyword>
<dbReference type="AlphaFoldDB" id="A0A8M1KIZ7"/>
<dbReference type="GO" id="GO:0006914">
    <property type="term" value="P:autophagy"/>
    <property type="evidence" value="ECO:0007669"/>
    <property type="project" value="UniProtKB-KW"/>
</dbReference>
<dbReference type="GO" id="GO:0005886">
    <property type="term" value="C:plasma membrane"/>
    <property type="evidence" value="ECO:0007669"/>
    <property type="project" value="UniProtKB-SubCell"/>
</dbReference>
<dbReference type="GO" id="GO:0000421">
    <property type="term" value="C:autophagosome membrane"/>
    <property type="evidence" value="ECO:0007669"/>
    <property type="project" value="UniProtKB-SubCell"/>
</dbReference>
<evidence type="ECO:0000256" key="1">
    <source>
        <dbReference type="ARBA" id="ARBA00004337"/>
    </source>
</evidence>
<feature type="transmembrane region" description="Helical" evidence="14">
    <location>
        <begin position="81"/>
        <end position="100"/>
    </location>
</feature>
<evidence type="ECO:0000256" key="8">
    <source>
        <dbReference type="ARBA" id="ARBA00022989"/>
    </source>
</evidence>
<dbReference type="Proteomes" id="UP000515152">
    <property type="component" value="Unplaced"/>
</dbReference>
<evidence type="ECO:0000313" key="16">
    <source>
        <dbReference type="Proteomes" id="UP000515152"/>
    </source>
</evidence>
<dbReference type="RefSeq" id="XP_042562525.1">
    <property type="nucleotide sequence ID" value="XM_042706591.1"/>
</dbReference>
<evidence type="ECO:0000256" key="2">
    <source>
        <dbReference type="ARBA" id="ARBA00004542"/>
    </source>
</evidence>
<comment type="similarity">
    <text evidence="4">Belongs to the DRAM/TMEM150 family.</text>
</comment>
<evidence type="ECO:0000256" key="9">
    <source>
        <dbReference type="ARBA" id="ARBA00023006"/>
    </source>
</evidence>
<evidence type="ECO:0000256" key="11">
    <source>
        <dbReference type="ARBA" id="ARBA00023180"/>
    </source>
</evidence>
<feature type="transmembrane region" description="Helical" evidence="14">
    <location>
        <begin position="52"/>
        <end position="69"/>
    </location>
</feature>
<keyword evidence="16" id="KW-1185">Reference proteome</keyword>
<name>A0A8M1KIZ7_CLUHA</name>
<evidence type="ECO:0000256" key="7">
    <source>
        <dbReference type="ARBA" id="ARBA00022753"/>
    </source>
</evidence>
<keyword evidence="9" id="KW-0072">Autophagy</keyword>
<keyword evidence="6 14" id="KW-0812">Transmembrane</keyword>
<keyword evidence="11" id="KW-0325">Glycoprotein</keyword>
<dbReference type="GO" id="GO:0010008">
    <property type="term" value="C:endosome membrane"/>
    <property type="evidence" value="ECO:0007669"/>
    <property type="project" value="UniProtKB-SubCell"/>
</dbReference>
<evidence type="ECO:0000256" key="12">
    <source>
        <dbReference type="ARBA" id="ARBA00023329"/>
    </source>
</evidence>
<evidence type="ECO:0000256" key="5">
    <source>
        <dbReference type="ARBA" id="ARBA00022475"/>
    </source>
</evidence>
<gene>
    <name evidence="17" type="primary">LOC122131875</name>
</gene>
<dbReference type="PANTHER" id="PTHR21324">
    <property type="entry name" value="FASTING-INDUCIBLE INTEGRAL MEMBRANE PROTEIN TM6P1-RELATED"/>
    <property type="match status" value="1"/>
</dbReference>
<evidence type="ECO:0000256" key="3">
    <source>
        <dbReference type="ARBA" id="ARBA00004651"/>
    </source>
</evidence>
<comment type="subcellular location">
    <subcellularLocation>
        <location evidence="3">Cell membrane</location>
        <topology evidence="3">Multi-pass membrane protein</topology>
    </subcellularLocation>
    <subcellularLocation>
        <location evidence="2">Cytoplasmic vesicle</location>
        <location evidence="2">Autophagosome membrane</location>
        <topology evidence="2">Multi-pass membrane protein</topology>
    </subcellularLocation>
    <subcellularLocation>
        <location evidence="1">Endosome membrane</location>
        <topology evidence="1">Multi-pass membrane protein</topology>
    </subcellularLocation>
</comment>
<dbReference type="Pfam" id="PF10277">
    <property type="entry name" value="Frag1"/>
    <property type="match status" value="1"/>
</dbReference>
<dbReference type="PANTHER" id="PTHR21324:SF3">
    <property type="entry name" value="MODULATOR OF MACROAUTOPHAGY TMEM150B"/>
    <property type="match status" value="1"/>
</dbReference>
<keyword evidence="12" id="KW-0968">Cytoplasmic vesicle</keyword>
<feature type="transmembrane region" description="Helical" evidence="14">
    <location>
        <begin position="144"/>
        <end position="165"/>
    </location>
</feature>
<dbReference type="GeneID" id="122131875"/>
<accession>A0A8M1KIZ7</accession>
<sequence length="173" mass="19668">MKVCCLHPYPSFLRYTEETQKGLFSLSANYKFLLFNSACGSYAPQSCLFSQICNVSSFLIMWIVVIRYQQVRDLGDQCRRANLAALVLGFVSSIGISILGNFQQTVSKGMHLLGAFLAFFMGLSYFWVQLWLTYKAEPSQDRRWVGPLRAFFCSLCTVFLIACILKPHTEVRG</sequence>
<evidence type="ECO:0000256" key="4">
    <source>
        <dbReference type="ARBA" id="ARBA00006565"/>
    </source>
</evidence>
<keyword evidence="7" id="KW-0967">Endosome</keyword>
<reference evidence="17" key="1">
    <citation type="submission" date="2025-08" db="UniProtKB">
        <authorList>
            <consortium name="RefSeq"/>
        </authorList>
    </citation>
    <scope>IDENTIFICATION</scope>
</reference>
<feature type="transmembrane region" description="Helical" evidence="14">
    <location>
        <begin position="112"/>
        <end position="132"/>
    </location>
</feature>
<organism evidence="16 17">
    <name type="scientific">Clupea harengus</name>
    <name type="common">Atlantic herring</name>
    <dbReference type="NCBI Taxonomy" id="7950"/>
    <lineage>
        <taxon>Eukaryota</taxon>
        <taxon>Metazoa</taxon>
        <taxon>Chordata</taxon>
        <taxon>Craniata</taxon>
        <taxon>Vertebrata</taxon>
        <taxon>Euteleostomi</taxon>
        <taxon>Actinopterygii</taxon>
        <taxon>Neopterygii</taxon>
        <taxon>Teleostei</taxon>
        <taxon>Clupei</taxon>
        <taxon>Clupeiformes</taxon>
        <taxon>Clupeoidei</taxon>
        <taxon>Clupeidae</taxon>
        <taxon>Clupea</taxon>
    </lineage>
</organism>
<dbReference type="KEGG" id="char:122131875"/>
<evidence type="ECO:0000313" key="17">
    <source>
        <dbReference type="RefSeq" id="XP_042562525.1"/>
    </source>
</evidence>
<evidence type="ECO:0000259" key="15">
    <source>
        <dbReference type="Pfam" id="PF10277"/>
    </source>
</evidence>
<dbReference type="InterPro" id="IPR050911">
    <property type="entry name" value="DRAM/TMEM150_Autophagy_Mod"/>
</dbReference>
<evidence type="ECO:0000256" key="13">
    <source>
        <dbReference type="ARBA" id="ARBA00045144"/>
    </source>
</evidence>
<protein>
    <submittedName>
        <fullName evidence="17">Modulator of macroautophagy TMEM150B-like</fullName>
    </submittedName>
</protein>